<dbReference type="SUPFAM" id="SSF52058">
    <property type="entry name" value="L domain-like"/>
    <property type="match status" value="1"/>
</dbReference>
<reference evidence="1 2" key="1">
    <citation type="submission" date="2024-04" db="EMBL/GenBank/DDBJ databases">
        <title>Tritrichomonas musculus Genome.</title>
        <authorList>
            <person name="Alves-Ferreira E."/>
            <person name="Grigg M."/>
            <person name="Lorenzi H."/>
            <person name="Galac M."/>
        </authorList>
    </citation>
    <scope>NUCLEOTIDE SEQUENCE [LARGE SCALE GENOMIC DNA]</scope>
    <source>
        <strain evidence="1 2">EAF2021</strain>
    </source>
</reference>
<sequence>MTKICSGALYSCTSLIIIEILSSVTEESALKNCSALKNISSSITEIKDCTFENCSSLEEVIIPPSVRITGSSSFEQSSSLIKIEIPSSVTEKKQICFQRLLMINRYFNFIVYQFLHN</sequence>
<dbReference type="Gene3D" id="3.80.10.10">
    <property type="entry name" value="Ribonuclease Inhibitor"/>
    <property type="match status" value="1"/>
</dbReference>
<organism evidence="1 2">
    <name type="scientific">Tritrichomonas musculus</name>
    <dbReference type="NCBI Taxonomy" id="1915356"/>
    <lineage>
        <taxon>Eukaryota</taxon>
        <taxon>Metamonada</taxon>
        <taxon>Parabasalia</taxon>
        <taxon>Tritrichomonadida</taxon>
        <taxon>Tritrichomonadidae</taxon>
        <taxon>Tritrichomonas</taxon>
    </lineage>
</organism>
<evidence type="ECO:0000313" key="2">
    <source>
        <dbReference type="Proteomes" id="UP001470230"/>
    </source>
</evidence>
<protein>
    <submittedName>
        <fullName evidence="1">Uncharacterized protein</fullName>
    </submittedName>
</protein>
<accession>A0ABR2GTV1</accession>
<gene>
    <name evidence="1" type="ORF">M9Y10_037565</name>
</gene>
<dbReference type="InterPro" id="IPR032675">
    <property type="entry name" value="LRR_dom_sf"/>
</dbReference>
<proteinExistence type="predicted"/>
<keyword evidence="2" id="KW-1185">Reference proteome</keyword>
<comment type="caution">
    <text evidence="1">The sequence shown here is derived from an EMBL/GenBank/DDBJ whole genome shotgun (WGS) entry which is preliminary data.</text>
</comment>
<dbReference type="EMBL" id="JAPFFF010000064">
    <property type="protein sequence ID" value="KAK8836630.1"/>
    <property type="molecule type" value="Genomic_DNA"/>
</dbReference>
<evidence type="ECO:0000313" key="1">
    <source>
        <dbReference type="EMBL" id="KAK8836630.1"/>
    </source>
</evidence>
<dbReference type="InterPro" id="IPR026906">
    <property type="entry name" value="LRR_5"/>
</dbReference>
<name>A0ABR2GTV1_9EUKA</name>
<dbReference type="Pfam" id="PF13306">
    <property type="entry name" value="LRR_5"/>
    <property type="match status" value="1"/>
</dbReference>
<dbReference type="Proteomes" id="UP001470230">
    <property type="component" value="Unassembled WGS sequence"/>
</dbReference>